<keyword evidence="2" id="KW-1185">Reference proteome</keyword>
<sequence>MMEIAQRKELRIKKVKELYEFNIEHAGREATIKFEDLHTNEQDKEEHLAYEYLAEKGLISYTVRARNMYAAKITAYGIDYVEDEK</sequence>
<organism evidence="1 2">
    <name type="scientific">Sporosarcina psychrophila</name>
    <name type="common">Bacillus psychrophilus</name>
    <dbReference type="NCBI Taxonomy" id="1476"/>
    <lineage>
        <taxon>Bacteria</taxon>
        <taxon>Bacillati</taxon>
        <taxon>Bacillota</taxon>
        <taxon>Bacilli</taxon>
        <taxon>Bacillales</taxon>
        <taxon>Caryophanaceae</taxon>
        <taxon>Sporosarcina</taxon>
    </lineage>
</organism>
<comment type="caution">
    <text evidence="1">The sequence shown here is derived from an EMBL/GenBank/DDBJ whole genome shotgun (WGS) entry which is preliminary data.</text>
</comment>
<reference evidence="1 2" key="1">
    <citation type="submission" date="2024-06" db="EMBL/GenBank/DDBJ databases">
        <title>Sorghum-associated microbial communities from plants grown in Nebraska, USA.</title>
        <authorList>
            <person name="Schachtman D."/>
        </authorList>
    </citation>
    <scope>NUCLEOTIDE SEQUENCE [LARGE SCALE GENOMIC DNA]</scope>
    <source>
        <strain evidence="1 2">1288</strain>
    </source>
</reference>
<protein>
    <recommendedName>
        <fullName evidence="3">DUF2536 domain-containing protein</fullName>
    </recommendedName>
</protein>
<proteinExistence type="predicted"/>
<evidence type="ECO:0000313" key="1">
    <source>
        <dbReference type="EMBL" id="MET3658369.1"/>
    </source>
</evidence>
<evidence type="ECO:0008006" key="3">
    <source>
        <dbReference type="Google" id="ProtNLM"/>
    </source>
</evidence>
<dbReference type="Proteomes" id="UP001549104">
    <property type="component" value="Unassembled WGS sequence"/>
</dbReference>
<evidence type="ECO:0000313" key="2">
    <source>
        <dbReference type="Proteomes" id="UP001549104"/>
    </source>
</evidence>
<accession>A0ABV2KE45</accession>
<dbReference type="RefSeq" id="WP_354314001.1">
    <property type="nucleotide sequence ID" value="NZ_JBEPME010000005.1"/>
</dbReference>
<dbReference type="EMBL" id="JBEPME010000005">
    <property type="protein sequence ID" value="MET3658369.1"/>
    <property type="molecule type" value="Genomic_DNA"/>
</dbReference>
<name>A0ABV2KE45_SPOPS</name>
<gene>
    <name evidence="1" type="ORF">ABIC55_003486</name>
</gene>